<evidence type="ECO:0000313" key="1">
    <source>
        <dbReference type="EMBL" id="KAA0711602.1"/>
    </source>
</evidence>
<protein>
    <submittedName>
        <fullName evidence="1">Uncharacterized protein</fullName>
    </submittedName>
</protein>
<name>A0A5A9NNL5_9TELE</name>
<organism evidence="1 2">
    <name type="scientific">Triplophysa tibetana</name>
    <dbReference type="NCBI Taxonomy" id="1572043"/>
    <lineage>
        <taxon>Eukaryota</taxon>
        <taxon>Metazoa</taxon>
        <taxon>Chordata</taxon>
        <taxon>Craniata</taxon>
        <taxon>Vertebrata</taxon>
        <taxon>Euteleostomi</taxon>
        <taxon>Actinopterygii</taxon>
        <taxon>Neopterygii</taxon>
        <taxon>Teleostei</taxon>
        <taxon>Ostariophysi</taxon>
        <taxon>Cypriniformes</taxon>
        <taxon>Nemacheilidae</taxon>
        <taxon>Triplophysa</taxon>
    </lineage>
</organism>
<comment type="caution">
    <text evidence="1">The sequence shown here is derived from an EMBL/GenBank/DDBJ whole genome shotgun (WGS) entry which is preliminary data.</text>
</comment>
<accession>A0A5A9NNL5</accession>
<sequence length="79" mass="9245">MVGGESHGEHEQGFLLNCFSFKRRPVNKRAAVCHPLQKIQGSLRSERDYESVVLMRLRQAEERKTLIEKMKREEEDETA</sequence>
<gene>
    <name evidence="1" type="ORF">E1301_Tti006109</name>
</gene>
<keyword evidence="2" id="KW-1185">Reference proteome</keyword>
<dbReference type="AlphaFoldDB" id="A0A5A9NNL5"/>
<proteinExistence type="predicted"/>
<evidence type="ECO:0000313" key="2">
    <source>
        <dbReference type="Proteomes" id="UP000324632"/>
    </source>
</evidence>
<reference evidence="1 2" key="1">
    <citation type="journal article" date="2019" name="Mol. Ecol. Resour.">
        <title>Chromosome-level genome assembly of Triplophysa tibetana, a fish adapted to the harsh high-altitude environment of the Tibetan Plateau.</title>
        <authorList>
            <person name="Yang X."/>
            <person name="Liu H."/>
            <person name="Ma Z."/>
            <person name="Zou Y."/>
            <person name="Zou M."/>
            <person name="Mao Y."/>
            <person name="Li X."/>
            <person name="Wang H."/>
            <person name="Chen T."/>
            <person name="Wang W."/>
            <person name="Yang R."/>
        </authorList>
    </citation>
    <scope>NUCLEOTIDE SEQUENCE [LARGE SCALE GENOMIC DNA]</scope>
    <source>
        <strain evidence="1">TTIB1903HZAU</strain>
        <tissue evidence="1">Muscle</tissue>
    </source>
</reference>
<dbReference type="EMBL" id="SOYY01000015">
    <property type="protein sequence ID" value="KAA0711602.1"/>
    <property type="molecule type" value="Genomic_DNA"/>
</dbReference>
<dbReference type="Proteomes" id="UP000324632">
    <property type="component" value="Chromosome 15"/>
</dbReference>